<dbReference type="Gene3D" id="1.10.357.10">
    <property type="entry name" value="Tetracycline Repressor, domain 2"/>
    <property type="match status" value="1"/>
</dbReference>
<dbReference type="GO" id="GO:0003677">
    <property type="term" value="F:DNA binding"/>
    <property type="evidence" value="ECO:0007669"/>
    <property type="project" value="UniProtKB-UniRule"/>
</dbReference>
<feature type="domain" description="HTH tetR-type" evidence="3">
    <location>
        <begin position="10"/>
        <end position="70"/>
    </location>
</feature>
<dbReference type="Proteomes" id="UP000002979">
    <property type="component" value="Unassembled WGS sequence"/>
</dbReference>
<dbReference type="EMBL" id="AAVN02000007">
    <property type="protein sequence ID" value="EBA39106.1"/>
    <property type="molecule type" value="Genomic_DNA"/>
</dbReference>
<accession>A4EBA2</accession>
<evidence type="ECO:0000256" key="1">
    <source>
        <dbReference type="ARBA" id="ARBA00023125"/>
    </source>
</evidence>
<evidence type="ECO:0000256" key="2">
    <source>
        <dbReference type="PROSITE-ProRule" id="PRU00335"/>
    </source>
</evidence>
<comment type="caution">
    <text evidence="4">The sequence shown here is derived from an EMBL/GenBank/DDBJ whole genome shotgun (WGS) entry which is preliminary data.</text>
</comment>
<evidence type="ECO:0000313" key="5">
    <source>
        <dbReference type="Proteomes" id="UP000002979"/>
    </source>
</evidence>
<name>A4EBA2_COLAA</name>
<dbReference type="PANTHER" id="PTHR43479:SF16">
    <property type="entry name" value="HTH TETR-TYPE DOMAIN-CONTAINING PROTEIN"/>
    <property type="match status" value="1"/>
</dbReference>
<reference evidence="4 5" key="1">
    <citation type="submission" date="2007-01" db="EMBL/GenBank/DDBJ databases">
        <title>Draft genome sequence of Collinsella aerofaciens (ATCC 25986).</title>
        <authorList>
            <person name="Sudarsanam P."/>
            <person name="Ley R."/>
            <person name="Guruge J."/>
            <person name="Turnbaugh P.J."/>
            <person name="Mahowald M."/>
            <person name="Liep D."/>
            <person name="Gordon J."/>
        </authorList>
    </citation>
    <scope>NUCLEOTIDE SEQUENCE [LARGE SCALE GENOMIC DNA]</scope>
    <source>
        <strain evidence="5">ATCC 25986 / DSM 3979 / JCM 10188 / KCTC 3647 / NCTC 11838 / VPI 1003</strain>
    </source>
</reference>
<dbReference type="PANTHER" id="PTHR43479">
    <property type="entry name" value="ACREF/ENVCD OPERON REPRESSOR-RELATED"/>
    <property type="match status" value="1"/>
</dbReference>
<dbReference type="PROSITE" id="PS50977">
    <property type="entry name" value="HTH_TETR_2"/>
    <property type="match status" value="1"/>
</dbReference>
<evidence type="ECO:0000313" key="4">
    <source>
        <dbReference type="EMBL" id="EBA39106.1"/>
    </source>
</evidence>
<proteinExistence type="predicted"/>
<organism evidence="4 5">
    <name type="scientific">Collinsella aerofaciens (strain ATCC 25986 / DSM 3979 / JCM 10188 / KCTC 3647 / NCTC 11838 / VPI 1003)</name>
    <dbReference type="NCBI Taxonomy" id="411903"/>
    <lineage>
        <taxon>Bacteria</taxon>
        <taxon>Bacillati</taxon>
        <taxon>Actinomycetota</taxon>
        <taxon>Coriobacteriia</taxon>
        <taxon>Coriobacteriales</taxon>
        <taxon>Coriobacteriaceae</taxon>
        <taxon>Collinsella</taxon>
    </lineage>
</organism>
<dbReference type="InterPro" id="IPR001647">
    <property type="entry name" value="HTH_TetR"/>
</dbReference>
<dbReference type="AlphaFoldDB" id="A4EBA2"/>
<gene>
    <name evidence="4" type="ORF">COLAER_01718</name>
</gene>
<dbReference type="InterPro" id="IPR009057">
    <property type="entry name" value="Homeodomain-like_sf"/>
</dbReference>
<evidence type="ECO:0000259" key="3">
    <source>
        <dbReference type="PROSITE" id="PS50977"/>
    </source>
</evidence>
<sequence>MAIWMDLRIKKTYRALFDAFTELLEEHRFEDLTVAMLCDRALIRRTTFYKHFRDKNDYFAFYIDELMTGLPQNRTDAADAEPLDDVRALRHEVFDDAMNMILAHEQLMDNLLASSMSGMLTGMICDRIARSIRERVMSSLAEDALAPVSLETTSEFIAGGIIRLFTNWWESGHDLERRPEIADVVDALFERTMTPVNH</sequence>
<protein>
    <recommendedName>
        <fullName evidence="3">HTH tetR-type domain-containing protein</fullName>
    </recommendedName>
</protein>
<dbReference type="Pfam" id="PF00440">
    <property type="entry name" value="TetR_N"/>
    <property type="match status" value="1"/>
</dbReference>
<feature type="DNA-binding region" description="H-T-H motif" evidence="2">
    <location>
        <begin position="33"/>
        <end position="52"/>
    </location>
</feature>
<reference evidence="4 5" key="2">
    <citation type="submission" date="2007-04" db="EMBL/GenBank/DDBJ databases">
        <authorList>
            <person name="Fulton L."/>
            <person name="Clifton S."/>
            <person name="Fulton B."/>
            <person name="Xu J."/>
            <person name="Minx P."/>
            <person name="Mardis E.R."/>
            <person name="Wilson R.K."/>
        </authorList>
    </citation>
    <scope>NUCLEOTIDE SEQUENCE [LARGE SCALE GENOMIC DNA]</scope>
    <source>
        <strain evidence="5">ATCC 25986 / DSM 3979 / JCM 10188 / KCTC 3647 / NCTC 11838 / VPI 1003</strain>
    </source>
</reference>
<dbReference type="SUPFAM" id="SSF46689">
    <property type="entry name" value="Homeodomain-like"/>
    <property type="match status" value="1"/>
</dbReference>
<keyword evidence="1 2" id="KW-0238">DNA-binding</keyword>
<dbReference type="InterPro" id="IPR050624">
    <property type="entry name" value="HTH-type_Tx_Regulator"/>
</dbReference>